<comment type="similarity">
    <text evidence="2">Belongs to the pseudouridine synthase RluA family.</text>
</comment>
<evidence type="ECO:0000256" key="1">
    <source>
        <dbReference type="ARBA" id="ARBA00000073"/>
    </source>
</evidence>
<protein>
    <recommendedName>
        <fullName evidence="4">RNA pseudouridylate synthase</fullName>
    </recommendedName>
    <alternativeName>
        <fullName evidence="5">RNA-uridine isomerase</fullName>
    </alternativeName>
</protein>
<feature type="domain" description="Pseudouridine synthase RsuA/RluA-like" evidence="6">
    <location>
        <begin position="10"/>
        <end position="154"/>
    </location>
</feature>
<name>A0A9D1FBK1_9FIRM</name>
<evidence type="ECO:0000256" key="2">
    <source>
        <dbReference type="ARBA" id="ARBA00010876"/>
    </source>
</evidence>
<dbReference type="CDD" id="cd02869">
    <property type="entry name" value="PseudoU_synth_RluA_like"/>
    <property type="match status" value="1"/>
</dbReference>
<dbReference type="SUPFAM" id="SSF55120">
    <property type="entry name" value="Pseudouridine synthase"/>
    <property type="match status" value="1"/>
</dbReference>
<proteinExistence type="inferred from homology"/>
<dbReference type="EMBL" id="DVJJ01000118">
    <property type="protein sequence ID" value="HIS65296.1"/>
    <property type="molecule type" value="Genomic_DNA"/>
</dbReference>
<dbReference type="PANTHER" id="PTHR21600">
    <property type="entry name" value="MITOCHONDRIAL RNA PSEUDOURIDINE SYNTHASE"/>
    <property type="match status" value="1"/>
</dbReference>
<dbReference type="InterPro" id="IPR050188">
    <property type="entry name" value="RluA_PseudoU_synthase"/>
</dbReference>
<dbReference type="InterPro" id="IPR006224">
    <property type="entry name" value="PsdUridine_synth_RluA-like_CS"/>
</dbReference>
<gene>
    <name evidence="7" type="ORF">IAA83_08005</name>
</gene>
<dbReference type="GO" id="GO:0003723">
    <property type="term" value="F:RNA binding"/>
    <property type="evidence" value="ECO:0007669"/>
    <property type="project" value="InterPro"/>
</dbReference>
<accession>A0A9D1FBK1</accession>
<dbReference type="GO" id="GO:0140098">
    <property type="term" value="F:catalytic activity, acting on RNA"/>
    <property type="evidence" value="ECO:0007669"/>
    <property type="project" value="UniProtKB-ARBA"/>
</dbReference>
<comment type="catalytic activity">
    <reaction evidence="1">
        <text>a uridine in RNA = a pseudouridine in RNA</text>
        <dbReference type="Rhea" id="RHEA:48348"/>
        <dbReference type="Rhea" id="RHEA-COMP:12068"/>
        <dbReference type="Rhea" id="RHEA-COMP:12069"/>
        <dbReference type="ChEBI" id="CHEBI:65314"/>
        <dbReference type="ChEBI" id="CHEBI:65315"/>
    </reaction>
</comment>
<evidence type="ECO:0000256" key="3">
    <source>
        <dbReference type="ARBA" id="ARBA00023235"/>
    </source>
</evidence>
<keyword evidence="3" id="KW-0413">Isomerase</keyword>
<evidence type="ECO:0000256" key="4">
    <source>
        <dbReference type="ARBA" id="ARBA00031870"/>
    </source>
</evidence>
<evidence type="ECO:0000313" key="8">
    <source>
        <dbReference type="Proteomes" id="UP000886741"/>
    </source>
</evidence>
<organism evidence="7 8">
    <name type="scientific">Candidatus Avoscillospira avistercoris</name>
    <dbReference type="NCBI Taxonomy" id="2840707"/>
    <lineage>
        <taxon>Bacteria</taxon>
        <taxon>Bacillati</taxon>
        <taxon>Bacillota</taxon>
        <taxon>Clostridia</taxon>
        <taxon>Eubacteriales</taxon>
        <taxon>Oscillospiraceae</taxon>
        <taxon>Oscillospiraceae incertae sedis</taxon>
        <taxon>Candidatus Avoscillospira</taxon>
    </lineage>
</organism>
<reference evidence="7" key="1">
    <citation type="submission" date="2020-10" db="EMBL/GenBank/DDBJ databases">
        <authorList>
            <person name="Gilroy R."/>
        </authorList>
    </citation>
    <scope>NUCLEOTIDE SEQUENCE</scope>
    <source>
        <strain evidence="7">ChiBcec16-1751</strain>
    </source>
</reference>
<evidence type="ECO:0000313" key="7">
    <source>
        <dbReference type="EMBL" id="HIS65296.1"/>
    </source>
</evidence>
<dbReference type="AlphaFoldDB" id="A0A9D1FBK1"/>
<sequence>MEFLYVDDHLCVAVKPAGVLSTDEPGGMPELVRAALHTDCIRTVHRLDRVVSGVMVLARSAEAASALSTQIRDRRFDKTYLAVIHGVPPEPAGTLTDLLLRDKRERKTYIVHHLEKGVQEAILDYETKGTVDGLSLVEIRLRTGRTHQIRAQFSGRGMPLAGDRKYWSEPDEFPMCLWSHSVSFFHPVTGAPMTVTAPPPSLDPWTRFL</sequence>
<dbReference type="PANTHER" id="PTHR21600:SF44">
    <property type="entry name" value="RIBOSOMAL LARGE SUBUNIT PSEUDOURIDINE SYNTHASE D"/>
    <property type="match status" value="1"/>
</dbReference>
<dbReference type="PROSITE" id="PS01129">
    <property type="entry name" value="PSI_RLU"/>
    <property type="match status" value="1"/>
</dbReference>
<dbReference type="Gene3D" id="3.30.2350.10">
    <property type="entry name" value="Pseudouridine synthase"/>
    <property type="match status" value="1"/>
</dbReference>
<comment type="caution">
    <text evidence="7">The sequence shown here is derived from an EMBL/GenBank/DDBJ whole genome shotgun (WGS) entry which is preliminary data.</text>
</comment>
<dbReference type="GO" id="GO:0000455">
    <property type="term" value="P:enzyme-directed rRNA pseudouridine synthesis"/>
    <property type="evidence" value="ECO:0007669"/>
    <property type="project" value="TreeGrafter"/>
</dbReference>
<dbReference type="Proteomes" id="UP000886741">
    <property type="component" value="Unassembled WGS sequence"/>
</dbReference>
<dbReference type="Pfam" id="PF00849">
    <property type="entry name" value="PseudoU_synth_2"/>
    <property type="match status" value="1"/>
</dbReference>
<dbReference type="GO" id="GO:0009982">
    <property type="term" value="F:pseudouridine synthase activity"/>
    <property type="evidence" value="ECO:0007669"/>
    <property type="project" value="InterPro"/>
</dbReference>
<dbReference type="InterPro" id="IPR006145">
    <property type="entry name" value="PsdUridine_synth_RsuA/RluA"/>
</dbReference>
<evidence type="ECO:0000259" key="6">
    <source>
        <dbReference type="Pfam" id="PF00849"/>
    </source>
</evidence>
<reference evidence="7" key="2">
    <citation type="journal article" date="2021" name="PeerJ">
        <title>Extensive microbial diversity within the chicken gut microbiome revealed by metagenomics and culture.</title>
        <authorList>
            <person name="Gilroy R."/>
            <person name="Ravi A."/>
            <person name="Getino M."/>
            <person name="Pursley I."/>
            <person name="Horton D.L."/>
            <person name="Alikhan N.F."/>
            <person name="Baker D."/>
            <person name="Gharbi K."/>
            <person name="Hall N."/>
            <person name="Watson M."/>
            <person name="Adriaenssens E.M."/>
            <person name="Foster-Nyarko E."/>
            <person name="Jarju S."/>
            <person name="Secka A."/>
            <person name="Antonio M."/>
            <person name="Oren A."/>
            <person name="Chaudhuri R.R."/>
            <person name="La Ragione R."/>
            <person name="Hildebrand F."/>
            <person name="Pallen M.J."/>
        </authorList>
    </citation>
    <scope>NUCLEOTIDE SEQUENCE</scope>
    <source>
        <strain evidence="7">ChiBcec16-1751</strain>
    </source>
</reference>
<dbReference type="InterPro" id="IPR020103">
    <property type="entry name" value="PsdUridine_synth_cat_dom_sf"/>
</dbReference>
<evidence type="ECO:0000256" key="5">
    <source>
        <dbReference type="ARBA" id="ARBA00033164"/>
    </source>
</evidence>